<feature type="compositionally biased region" description="Acidic residues" evidence="1">
    <location>
        <begin position="169"/>
        <end position="188"/>
    </location>
</feature>
<feature type="compositionally biased region" description="Low complexity" evidence="1">
    <location>
        <begin position="440"/>
        <end position="452"/>
    </location>
</feature>
<organism evidence="2 3">
    <name type="scientific">Caulochytrium protostelioides</name>
    <dbReference type="NCBI Taxonomy" id="1555241"/>
    <lineage>
        <taxon>Eukaryota</taxon>
        <taxon>Fungi</taxon>
        <taxon>Fungi incertae sedis</taxon>
        <taxon>Chytridiomycota</taxon>
        <taxon>Chytridiomycota incertae sedis</taxon>
        <taxon>Chytridiomycetes</taxon>
        <taxon>Caulochytriales</taxon>
        <taxon>Caulochytriaceae</taxon>
        <taxon>Caulochytrium</taxon>
    </lineage>
</organism>
<evidence type="ECO:0000313" key="3">
    <source>
        <dbReference type="Proteomes" id="UP000274922"/>
    </source>
</evidence>
<dbReference type="Proteomes" id="UP000274922">
    <property type="component" value="Unassembled WGS sequence"/>
</dbReference>
<feature type="compositionally biased region" description="Low complexity" evidence="1">
    <location>
        <begin position="189"/>
        <end position="204"/>
    </location>
</feature>
<evidence type="ECO:0000256" key="1">
    <source>
        <dbReference type="SAM" id="MobiDB-lite"/>
    </source>
</evidence>
<sequence>MASALPQHLPRRFDQPASRTLPRLPSIASLDAVSSPAGAAAAAAARHRRPTLRQIRPDHLLALIAVRGVAVVARWAAAWCRAIADAAVLAICAAPVVPEPAWTARWLHWPRRLERTPSFDYDACDPDGVFRYGDVGLDAGARAAAAHDAAAAAELDRAFAMTPPPPLDANDDNDDDNDDIDDDDDDDSASVSSSELSLSSSGSDLDLEGGRPLHAPFGSVPADDARPLLPRRGRAPPPPHGASGPGGGRRRAGWDAAWARRSMARRPRSRFWRWIAGLYGRPPGDAPPIDRAAASAAAVAVARAAAAPASAPPRSRPRVLNWPVAADAAGTPASRGRRLALGGPPSPGLSVWITEDRFRLASGRRRRSRSGRRRAGEAAEAGTEAPLVGRRGDVRAAAPPTPASRAAEDRREPLLPLPPSALPLRLSPPPPPPEAHGRHVAFAAAARAPGGVMPTPSVRRPDPRCEAWDLAPAATAISFADGD</sequence>
<dbReference type="AlphaFoldDB" id="A0A4P9X492"/>
<feature type="compositionally biased region" description="Pro residues" evidence="1">
    <location>
        <begin position="415"/>
        <end position="434"/>
    </location>
</feature>
<proteinExistence type="predicted"/>
<protein>
    <submittedName>
        <fullName evidence="2">Uncharacterized protein</fullName>
    </submittedName>
</protein>
<dbReference type="EMBL" id="ML014250">
    <property type="protein sequence ID" value="RKO99885.1"/>
    <property type="molecule type" value="Genomic_DNA"/>
</dbReference>
<gene>
    <name evidence="2" type="ORF">CXG81DRAFT_27393</name>
</gene>
<feature type="compositionally biased region" description="Basic residues" evidence="1">
    <location>
        <begin position="362"/>
        <end position="373"/>
    </location>
</feature>
<feature type="region of interest" description="Disordered" evidence="1">
    <location>
        <begin position="160"/>
        <end position="253"/>
    </location>
</feature>
<reference evidence="3" key="1">
    <citation type="journal article" date="2018" name="Nat. Microbiol.">
        <title>Leveraging single-cell genomics to expand the fungal tree of life.</title>
        <authorList>
            <person name="Ahrendt S.R."/>
            <person name="Quandt C.A."/>
            <person name="Ciobanu D."/>
            <person name="Clum A."/>
            <person name="Salamov A."/>
            <person name="Andreopoulos B."/>
            <person name="Cheng J.F."/>
            <person name="Woyke T."/>
            <person name="Pelin A."/>
            <person name="Henrissat B."/>
            <person name="Reynolds N.K."/>
            <person name="Benny G.L."/>
            <person name="Smith M.E."/>
            <person name="James T.Y."/>
            <person name="Grigoriev I.V."/>
        </authorList>
    </citation>
    <scope>NUCLEOTIDE SEQUENCE [LARGE SCALE GENOMIC DNA]</scope>
    <source>
        <strain evidence="3">ATCC 52028</strain>
    </source>
</reference>
<accession>A0A4P9X492</accession>
<name>A0A4P9X492_9FUNG</name>
<feature type="region of interest" description="Disordered" evidence="1">
    <location>
        <begin position="361"/>
        <end position="464"/>
    </location>
</feature>
<keyword evidence="3" id="KW-1185">Reference proteome</keyword>
<evidence type="ECO:0000313" key="2">
    <source>
        <dbReference type="EMBL" id="RKO99885.1"/>
    </source>
</evidence>